<sequence length="151" mass="17412">MVIREGRLDGVWRAHHRLLLARLDFQRLILAAARSGASEREIRNSVHGHCPDVRELLQEAEKLPPVPEGFSGSGPYEICQRYAVGLLTREQLVDELTRWDYPPRSWPRDYFDDYMVDPPGSWLEVEEAESDGLIDISTYGEVLNRRHPDES</sequence>
<dbReference type="OrthoDB" id="4458215at2"/>
<dbReference type="Proteomes" id="UP000280935">
    <property type="component" value="Unassembled WGS sequence"/>
</dbReference>
<evidence type="ECO:0000313" key="1">
    <source>
        <dbReference type="EMBL" id="RRD47674.1"/>
    </source>
</evidence>
<dbReference type="RefSeq" id="WP_125229195.1">
    <property type="nucleotide sequence ID" value="NZ_RQYT01000058.1"/>
</dbReference>
<accession>A0A3P1WMA4</accession>
<dbReference type="EMBL" id="RQYT01000058">
    <property type="protein sequence ID" value="RRD47674.1"/>
    <property type="molecule type" value="Genomic_DNA"/>
</dbReference>
<organism evidence="1 2">
    <name type="scientific">Arachnia propionica</name>
    <dbReference type="NCBI Taxonomy" id="1750"/>
    <lineage>
        <taxon>Bacteria</taxon>
        <taxon>Bacillati</taxon>
        <taxon>Actinomycetota</taxon>
        <taxon>Actinomycetes</taxon>
        <taxon>Propionibacteriales</taxon>
        <taxon>Propionibacteriaceae</taxon>
        <taxon>Arachnia</taxon>
    </lineage>
</organism>
<reference evidence="1 2" key="1">
    <citation type="submission" date="2018-11" db="EMBL/GenBank/DDBJ databases">
        <title>Genomes From Bacteria Associated with the Canine Oral Cavity: a Test Case for Automated Genome-Based Taxonomic Assignment.</title>
        <authorList>
            <person name="Coil D.A."/>
            <person name="Jospin G."/>
            <person name="Darling A.E."/>
            <person name="Wallis C."/>
            <person name="Davis I.J."/>
            <person name="Harris S."/>
            <person name="Eisen J.A."/>
            <person name="Holcombe L.J."/>
            <person name="O'Flynn C."/>
        </authorList>
    </citation>
    <scope>NUCLEOTIDE SEQUENCE [LARGE SCALE GENOMIC DNA]</scope>
    <source>
        <strain evidence="1 2">OH2822_COT-296</strain>
    </source>
</reference>
<protein>
    <submittedName>
        <fullName evidence="1">Uncharacterized protein</fullName>
    </submittedName>
</protein>
<proteinExistence type="predicted"/>
<gene>
    <name evidence="1" type="ORF">EII35_14610</name>
</gene>
<name>A0A3P1WMA4_9ACTN</name>
<evidence type="ECO:0000313" key="2">
    <source>
        <dbReference type="Proteomes" id="UP000280935"/>
    </source>
</evidence>
<comment type="caution">
    <text evidence="1">The sequence shown here is derived from an EMBL/GenBank/DDBJ whole genome shotgun (WGS) entry which is preliminary data.</text>
</comment>
<dbReference type="AlphaFoldDB" id="A0A3P1WMA4"/>